<dbReference type="PANTHER" id="PTHR23284:SF0">
    <property type="entry name" value="PROLACTIN REGULATORY ELEMENT-BINDING PROTEIN"/>
    <property type="match status" value="1"/>
</dbReference>
<dbReference type="GO" id="GO:0000139">
    <property type="term" value="C:Golgi membrane"/>
    <property type="evidence" value="ECO:0007669"/>
    <property type="project" value="UniProtKB-SubCell"/>
</dbReference>
<dbReference type="InterPro" id="IPR015943">
    <property type="entry name" value="WD40/YVTN_repeat-like_dom_sf"/>
</dbReference>
<dbReference type="EMBL" id="LXPE01000026">
    <property type="protein sequence ID" value="OBA26039.1"/>
    <property type="molecule type" value="Genomic_DNA"/>
</dbReference>
<evidence type="ECO:0000313" key="11">
    <source>
        <dbReference type="EMBL" id="OBA26039.1"/>
    </source>
</evidence>
<keyword evidence="9" id="KW-0472">Membrane</keyword>
<evidence type="ECO:0000256" key="2">
    <source>
        <dbReference type="ARBA" id="ARBA00022574"/>
    </source>
</evidence>
<evidence type="ECO:0000313" key="12">
    <source>
        <dbReference type="Proteomes" id="UP000092321"/>
    </source>
</evidence>
<reference evidence="12" key="1">
    <citation type="journal article" date="2016" name="Proc. Natl. Acad. Sci. U.S.A.">
        <title>Comparative genomics of biotechnologically important yeasts.</title>
        <authorList>
            <person name="Riley R."/>
            <person name="Haridas S."/>
            <person name="Wolfe K.H."/>
            <person name="Lopes M.R."/>
            <person name="Hittinger C.T."/>
            <person name="Goeker M."/>
            <person name="Salamov A.A."/>
            <person name="Wisecaver J.H."/>
            <person name="Long T.M."/>
            <person name="Calvey C.H."/>
            <person name="Aerts A.L."/>
            <person name="Barry K.W."/>
            <person name="Choi C."/>
            <person name="Clum A."/>
            <person name="Coughlan A.Y."/>
            <person name="Deshpande S."/>
            <person name="Douglass A.P."/>
            <person name="Hanson S.J."/>
            <person name="Klenk H.-P."/>
            <person name="LaButti K.M."/>
            <person name="Lapidus A."/>
            <person name="Lindquist E.A."/>
            <person name="Lipzen A.M."/>
            <person name="Meier-Kolthoff J.P."/>
            <person name="Ohm R.A."/>
            <person name="Otillar R.P."/>
            <person name="Pangilinan J.L."/>
            <person name="Peng Y."/>
            <person name="Rokas A."/>
            <person name="Rosa C.A."/>
            <person name="Scheuner C."/>
            <person name="Sibirny A.A."/>
            <person name="Slot J.C."/>
            <person name="Stielow J.B."/>
            <person name="Sun H."/>
            <person name="Kurtzman C.P."/>
            <person name="Blackwell M."/>
            <person name="Grigoriev I.V."/>
            <person name="Jeffries T.W."/>
        </authorList>
    </citation>
    <scope>NUCLEOTIDE SEQUENCE [LARGE SCALE GENOMIC DNA]</scope>
    <source>
        <strain evidence="12">NRRL Y-1626</strain>
    </source>
</reference>
<dbReference type="AlphaFoldDB" id="A0A1B7TBC4"/>
<dbReference type="GO" id="GO:0005789">
    <property type="term" value="C:endoplasmic reticulum membrane"/>
    <property type="evidence" value="ECO:0007669"/>
    <property type="project" value="UniProtKB-SubCell"/>
</dbReference>
<gene>
    <name evidence="11" type="ORF">HANVADRAFT_3164</name>
</gene>
<dbReference type="GO" id="GO:0003400">
    <property type="term" value="P:regulation of COPII vesicle coating"/>
    <property type="evidence" value="ECO:0007669"/>
    <property type="project" value="UniProtKB-UniRule"/>
</dbReference>
<dbReference type="Gene3D" id="2.130.10.10">
    <property type="entry name" value="YVTN repeat-like/Quinoprotein amine dehydrogenase"/>
    <property type="match status" value="1"/>
</dbReference>
<keyword evidence="2 10" id="KW-0853">WD repeat</keyword>
<comment type="caution">
    <text evidence="11">The sequence shown here is derived from an EMBL/GenBank/DDBJ whole genome shotgun (WGS) entry which is preliminary data.</text>
</comment>
<dbReference type="InterPro" id="IPR045260">
    <property type="entry name" value="Sec12-like"/>
</dbReference>
<dbReference type="GO" id="GO:0015031">
    <property type="term" value="P:protein transport"/>
    <property type="evidence" value="ECO:0007669"/>
    <property type="project" value="UniProtKB-KW"/>
</dbReference>
<evidence type="ECO:0000256" key="3">
    <source>
        <dbReference type="ARBA" id="ARBA00022692"/>
    </source>
</evidence>
<evidence type="ECO:0000256" key="8">
    <source>
        <dbReference type="ARBA" id="ARBA00022989"/>
    </source>
</evidence>
<dbReference type="PANTHER" id="PTHR23284">
    <property type="entry name" value="PROLACTIN REGULATORY ELEMENT BINDING PROTEIN"/>
    <property type="match status" value="1"/>
</dbReference>
<dbReference type="OrthoDB" id="16538at2759"/>
<keyword evidence="12" id="KW-1185">Reference proteome</keyword>
<evidence type="ECO:0000256" key="5">
    <source>
        <dbReference type="ARBA" id="ARBA00022824"/>
    </source>
</evidence>
<organism evidence="11 12">
    <name type="scientific">Hanseniaspora valbyensis NRRL Y-1626</name>
    <dbReference type="NCBI Taxonomy" id="766949"/>
    <lineage>
        <taxon>Eukaryota</taxon>
        <taxon>Fungi</taxon>
        <taxon>Dikarya</taxon>
        <taxon>Ascomycota</taxon>
        <taxon>Saccharomycotina</taxon>
        <taxon>Saccharomycetes</taxon>
        <taxon>Saccharomycodales</taxon>
        <taxon>Saccharomycodaceae</taxon>
        <taxon>Hanseniaspora</taxon>
    </lineage>
</organism>
<dbReference type="Proteomes" id="UP000092321">
    <property type="component" value="Unassembled WGS sequence"/>
</dbReference>
<accession>A0A1B7TBC4</accession>
<protein>
    <recommendedName>
        <fullName evidence="10">Guanine nucleotide-exchange factor SEC12</fullName>
    </recommendedName>
</protein>
<dbReference type="GO" id="GO:0005085">
    <property type="term" value="F:guanyl-nucleotide exchange factor activity"/>
    <property type="evidence" value="ECO:0007669"/>
    <property type="project" value="InterPro"/>
</dbReference>
<evidence type="ECO:0000256" key="10">
    <source>
        <dbReference type="RuleBase" id="RU369019"/>
    </source>
</evidence>
<evidence type="ECO:0000256" key="7">
    <source>
        <dbReference type="ARBA" id="ARBA00022927"/>
    </source>
</evidence>
<sequence>MKVNVIKSNLKYPLYSCKFINDDLLLVTGGGGEGNNGIDNKVTLLTILDNENKIKKFRELKLSDDDDSPTSLFDLGADGIKVVWYLSS</sequence>
<evidence type="ECO:0000256" key="4">
    <source>
        <dbReference type="ARBA" id="ARBA00022737"/>
    </source>
</evidence>
<name>A0A1B7TBC4_9ASCO</name>
<evidence type="ECO:0000256" key="1">
    <source>
        <dbReference type="ARBA" id="ARBA00022448"/>
    </source>
</evidence>
<keyword evidence="3" id="KW-0812">Transmembrane</keyword>
<keyword evidence="7 10" id="KW-0653">Protein transport</keyword>
<keyword evidence="1 10" id="KW-0813">Transport</keyword>
<keyword evidence="8" id="KW-1133">Transmembrane helix</keyword>
<comment type="similarity">
    <text evidence="10">Belongs to the WD repeat SEC12 family.</text>
</comment>
<evidence type="ECO:0000256" key="6">
    <source>
        <dbReference type="ARBA" id="ARBA00022892"/>
    </source>
</evidence>
<comment type="function">
    <text evidence="10">Guanine nucleotide-exchange factor (GEF) required for the formation or budding of transport vesicles from the ER.</text>
</comment>
<evidence type="ECO:0000256" key="9">
    <source>
        <dbReference type="ARBA" id="ARBA00023136"/>
    </source>
</evidence>
<comment type="subcellular location">
    <subcellularLocation>
        <location evidence="10">Endoplasmic reticulum membrane</location>
        <topology evidence="10">Single-pass type II membrane protein</topology>
    </subcellularLocation>
    <subcellularLocation>
        <location evidence="10">Golgi apparatus membrane</location>
        <topology evidence="10">Single-pass type II membrane protein</topology>
    </subcellularLocation>
</comment>
<proteinExistence type="inferred from homology"/>
<keyword evidence="6" id="KW-0931">ER-Golgi transport</keyword>
<keyword evidence="4 10" id="KW-0677">Repeat</keyword>
<dbReference type="GO" id="GO:0006888">
    <property type="term" value="P:endoplasmic reticulum to Golgi vesicle-mediated transport"/>
    <property type="evidence" value="ECO:0007669"/>
    <property type="project" value="UniProtKB-UniRule"/>
</dbReference>
<keyword evidence="5 10" id="KW-0256">Endoplasmic reticulum</keyword>